<feature type="transmembrane region" description="Helical" evidence="4">
    <location>
        <begin position="297"/>
        <end position="316"/>
    </location>
</feature>
<dbReference type="SMART" id="SM00086">
    <property type="entry name" value="PAC"/>
    <property type="match status" value="1"/>
</dbReference>
<dbReference type="PROSITE" id="PS50113">
    <property type="entry name" value="PAC"/>
    <property type="match status" value="1"/>
</dbReference>
<evidence type="ECO:0000313" key="7">
    <source>
        <dbReference type="EMBL" id="MDV3457608.1"/>
    </source>
</evidence>
<protein>
    <recommendedName>
        <fullName evidence="2">histidine kinase</fullName>
        <ecNumber evidence="2">2.7.13.3</ecNumber>
    </recommendedName>
</protein>
<accession>A0ABU3Y867</accession>
<dbReference type="GO" id="GO:0005524">
    <property type="term" value="F:ATP binding"/>
    <property type="evidence" value="ECO:0007669"/>
    <property type="project" value="UniProtKB-KW"/>
</dbReference>
<proteinExistence type="predicted"/>
<name>A0ABU3Y867_9SPHN</name>
<feature type="transmembrane region" description="Helical" evidence="4">
    <location>
        <begin position="158"/>
        <end position="179"/>
    </location>
</feature>
<dbReference type="InterPro" id="IPR001610">
    <property type="entry name" value="PAC"/>
</dbReference>
<dbReference type="NCBIfam" id="TIGR00229">
    <property type="entry name" value="sensory_box"/>
    <property type="match status" value="1"/>
</dbReference>
<dbReference type="InterPro" id="IPR036097">
    <property type="entry name" value="HisK_dim/P_sf"/>
</dbReference>
<dbReference type="InterPro" id="IPR005467">
    <property type="entry name" value="His_kinase_dom"/>
</dbReference>
<evidence type="ECO:0000259" key="5">
    <source>
        <dbReference type="PROSITE" id="PS50109"/>
    </source>
</evidence>
<keyword evidence="4" id="KW-0472">Membrane</keyword>
<feature type="transmembrane region" description="Helical" evidence="4">
    <location>
        <begin position="269"/>
        <end position="285"/>
    </location>
</feature>
<organism evidence="7 8">
    <name type="scientific">Sphingomonas agrestis</name>
    <dbReference type="NCBI Taxonomy" id="3080540"/>
    <lineage>
        <taxon>Bacteria</taxon>
        <taxon>Pseudomonadati</taxon>
        <taxon>Pseudomonadota</taxon>
        <taxon>Alphaproteobacteria</taxon>
        <taxon>Sphingomonadales</taxon>
        <taxon>Sphingomonadaceae</taxon>
        <taxon>Sphingomonas</taxon>
    </lineage>
</organism>
<dbReference type="PROSITE" id="PS50109">
    <property type="entry name" value="HIS_KIN"/>
    <property type="match status" value="1"/>
</dbReference>
<keyword evidence="7" id="KW-0067">ATP-binding</keyword>
<keyword evidence="4" id="KW-0812">Transmembrane</keyword>
<dbReference type="Pfam" id="PF08447">
    <property type="entry name" value="PAS_3"/>
    <property type="match status" value="1"/>
</dbReference>
<dbReference type="InterPro" id="IPR003594">
    <property type="entry name" value="HATPase_dom"/>
</dbReference>
<dbReference type="SUPFAM" id="SSF55874">
    <property type="entry name" value="ATPase domain of HSP90 chaperone/DNA topoisomerase II/histidine kinase"/>
    <property type="match status" value="1"/>
</dbReference>
<dbReference type="PRINTS" id="PR00344">
    <property type="entry name" value="BCTRLSENSOR"/>
</dbReference>
<dbReference type="InterPro" id="IPR000700">
    <property type="entry name" value="PAS-assoc_C"/>
</dbReference>
<keyword evidence="4" id="KW-1133">Transmembrane helix</keyword>
<feature type="transmembrane region" description="Helical" evidence="4">
    <location>
        <begin position="58"/>
        <end position="76"/>
    </location>
</feature>
<dbReference type="Pfam" id="PF00512">
    <property type="entry name" value="HisKA"/>
    <property type="match status" value="1"/>
</dbReference>
<dbReference type="InterPro" id="IPR013655">
    <property type="entry name" value="PAS_fold_3"/>
</dbReference>
<keyword evidence="8" id="KW-1185">Reference proteome</keyword>
<keyword evidence="7" id="KW-0547">Nucleotide-binding</keyword>
<comment type="caution">
    <text evidence="7">The sequence shown here is derived from an EMBL/GenBank/DDBJ whole genome shotgun (WGS) entry which is preliminary data.</text>
</comment>
<dbReference type="Gene3D" id="2.10.70.100">
    <property type="match status" value="1"/>
</dbReference>
<feature type="transmembrane region" description="Helical" evidence="4">
    <location>
        <begin position="191"/>
        <end position="211"/>
    </location>
</feature>
<feature type="domain" description="Histidine kinase" evidence="5">
    <location>
        <begin position="474"/>
        <end position="686"/>
    </location>
</feature>
<dbReference type="PANTHER" id="PTHR43065:SF42">
    <property type="entry name" value="TWO-COMPONENT SENSOR PPRA"/>
    <property type="match status" value="1"/>
</dbReference>
<feature type="domain" description="PAC" evidence="6">
    <location>
        <begin position="402"/>
        <end position="454"/>
    </location>
</feature>
<keyword evidence="3" id="KW-0597">Phosphoprotein</keyword>
<feature type="transmembrane region" description="Helical" evidence="4">
    <location>
        <begin position="223"/>
        <end position="240"/>
    </location>
</feature>
<evidence type="ECO:0000256" key="3">
    <source>
        <dbReference type="ARBA" id="ARBA00022553"/>
    </source>
</evidence>
<dbReference type="InterPro" id="IPR035965">
    <property type="entry name" value="PAS-like_dom_sf"/>
</dbReference>
<dbReference type="EC" id="2.7.13.3" evidence="2"/>
<dbReference type="EMBL" id="JAWJEJ010000001">
    <property type="protein sequence ID" value="MDV3457608.1"/>
    <property type="molecule type" value="Genomic_DNA"/>
</dbReference>
<sequence length="694" mass="75211">MERLEQLESADLQTRRVLLRRICIFAAAASSLISTAIFCGWLSFSMPLARAVPLAFEMRPNAALGFAALGLALLALQRDRMRLGFACALFATFVGGATILEYFGAPFSIDSLAVRDWSGTHSPYPGRVAPNTATVLTLLGVALAILTRSKDRHTHVLVAQFVPLAALALVFEAVAGHLGQSSFAASWWAPQAMSFPSIVCALCVGTGLIAYSWQFETAKISRVPLWVPPIYCFLVALVDVYTPLEVNAGILYIPLVLFAWWFERAQTAILLAGFASILILLGLFSSPRGHIPLEIVLVNRGLAIGSVWVVAALVYAQHRVRKRLRQSEHHFAVAQQIADVGSFELHFADRRLRTSDAFAAMHGLAPQTPANWDDFLRTAVPPDERPAIEEMLATAQQGTRSRDLDYSFVRPDGTVRNALMHCDLLYDAAGQPAGIIGVVHDVTEVKRARVRAADLEGQLRHAQKLEALGTLAGSIAHDMNNTLVPITTLAPLLMETAEPSDRHVLEIMLKAARRAKELVREMLVFSRKDESEPERFCLDQLVAEALVILRAGVPTNIAIVEDMVPVPEILGRKGQIYQAILNLVTNAAQAIGDRVGTITIGVAAEFTAGAHPSEVRLFVADDGPGMPPEVSQRIFEPYFSTKTASTGTGLGLAIVNGIVTGHEGEILVRSVVGEGTRFDLLFPPHIPAAASQGD</sequence>
<feature type="transmembrane region" description="Helical" evidence="4">
    <location>
        <begin position="22"/>
        <end position="46"/>
    </location>
</feature>
<gene>
    <name evidence="7" type="ORF">RZN05_11485</name>
</gene>
<dbReference type="PANTHER" id="PTHR43065">
    <property type="entry name" value="SENSOR HISTIDINE KINASE"/>
    <property type="match status" value="1"/>
</dbReference>
<evidence type="ECO:0000313" key="8">
    <source>
        <dbReference type="Proteomes" id="UP001273531"/>
    </source>
</evidence>
<dbReference type="SMART" id="SM00387">
    <property type="entry name" value="HATPase_c"/>
    <property type="match status" value="1"/>
</dbReference>
<dbReference type="Gene3D" id="3.30.450.20">
    <property type="entry name" value="PAS domain"/>
    <property type="match status" value="1"/>
</dbReference>
<dbReference type="InterPro" id="IPR003661">
    <property type="entry name" value="HisK_dim/P_dom"/>
</dbReference>
<reference evidence="7 8" key="1">
    <citation type="submission" date="2023-10" db="EMBL/GenBank/DDBJ databases">
        <title>Sphingomonas sp. HF-S4 16S ribosomal RNA gene Genome sequencing and assembly.</title>
        <authorList>
            <person name="Lee H."/>
        </authorList>
    </citation>
    <scope>NUCLEOTIDE SEQUENCE [LARGE SCALE GENOMIC DNA]</scope>
    <source>
        <strain evidence="7 8">HF-S4</strain>
    </source>
</reference>
<dbReference type="SMART" id="SM00388">
    <property type="entry name" value="HisKA"/>
    <property type="match status" value="1"/>
</dbReference>
<dbReference type="Pfam" id="PF02518">
    <property type="entry name" value="HATPase_c"/>
    <property type="match status" value="1"/>
</dbReference>
<dbReference type="Gene3D" id="3.30.565.10">
    <property type="entry name" value="Histidine kinase-like ATPase, C-terminal domain"/>
    <property type="match status" value="1"/>
</dbReference>
<comment type="catalytic activity">
    <reaction evidence="1">
        <text>ATP + protein L-histidine = ADP + protein N-phospho-L-histidine.</text>
        <dbReference type="EC" id="2.7.13.3"/>
    </reaction>
</comment>
<evidence type="ECO:0000256" key="1">
    <source>
        <dbReference type="ARBA" id="ARBA00000085"/>
    </source>
</evidence>
<dbReference type="Proteomes" id="UP001273531">
    <property type="component" value="Unassembled WGS sequence"/>
</dbReference>
<evidence type="ECO:0000256" key="2">
    <source>
        <dbReference type="ARBA" id="ARBA00012438"/>
    </source>
</evidence>
<dbReference type="InterPro" id="IPR004358">
    <property type="entry name" value="Sig_transdc_His_kin-like_C"/>
</dbReference>
<dbReference type="InterPro" id="IPR000014">
    <property type="entry name" value="PAS"/>
</dbReference>
<evidence type="ECO:0000259" key="6">
    <source>
        <dbReference type="PROSITE" id="PS50113"/>
    </source>
</evidence>
<feature type="transmembrane region" description="Helical" evidence="4">
    <location>
        <begin position="83"/>
        <end position="104"/>
    </location>
</feature>
<dbReference type="Gene3D" id="1.10.287.130">
    <property type="match status" value="1"/>
</dbReference>
<evidence type="ECO:0000256" key="4">
    <source>
        <dbReference type="SAM" id="Phobius"/>
    </source>
</evidence>
<dbReference type="SUPFAM" id="SSF47384">
    <property type="entry name" value="Homodimeric domain of signal transducing histidine kinase"/>
    <property type="match status" value="1"/>
</dbReference>
<dbReference type="InterPro" id="IPR036890">
    <property type="entry name" value="HATPase_C_sf"/>
</dbReference>
<dbReference type="SUPFAM" id="SSF55785">
    <property type="entry name" value="PYP-like sensor domain (PAS domain)"/>
    <property type="match status" value="1"/>
</dbReference>
<feature type="transmembrane region" description="Helical" evidence="4">
    <location>
        <begin position="124"/>
        <end position="146"/>
    </location>
</feature>
<dbReference type="CDD" id="cd00130">
    <property type="entry name" value="PAS"/>
    <property type="match status" value="1"/>
</dbReference>
<dbReference type="RefSeq" id="WP_317226749.1">
    <property type="nucleotide sequence ID" value="NZ_JAWJEJ010000001.1"/>
</dbReference>